<sequence>MESKFWLVAQREYLTRVRKKSFLVLTLLVPVLFAGFGFLIAKVAMADNDDIDVVRVLDQSPAQLAARLKSTERMQFIPVQGPLEQAKSEYRKSDDGGLLYLPATITPEQNTGIQLYAKGNVSLRKQKAVEDALDKILAEEKLRGAGISQEKLDALRSSVDVASINLDEAGKEKSSNALATSGISYALALLIYMFIFIYGVQVMRGVGEEKSSRIMEVMLSSVKPFQLMMGKIVGIAAVGLTQFLLWGVLSWGVSVAVGALVLDKLEPAKTEVAATSAQTTTSGTASAATPAAAQSDNDPTAIQQAATTDRLGIFKVLGDLPIGTILFGFVAYFLGGYLLYGALFGAIGAAVDDQTDTQQ</sequence>
<organism evidence="9 10">
    <name type="scientific">Hymenobacter profundi</name>
    <dbReference type="NCBI Taxonomy" id="1982110"/>
    <lineage>
        <taxon>Bacteria</taxon>
        <taxon>Pseudomonadati</taxon>
        <taxon>Bacteroidota</taxon>
        <taxon>Cytophagia</taxon>
        <taxon>Cytophagales</taxon>
        <taxon>Hymenobacteraceae</taxon>
        <taxon>Hymenobacter</taxon>
    </lineage>
</organism>
<reference evidence="9 10" key="1">
    <citation type="submission" date="2021-07" db="EMBL/GenBank/DDBJ databases">
        <title>Hymenobacter profundi sp. nov., isolated from deep-sea water.</title>
        <authorList>
            <person name="Kim M.K."/>
        </authorList>
    </citation>
    <scope>NUCLEOTIDE SEQUENCE [LARGE SCALE GENOMIC DNA]</scope>
    <source>
        <strain evidence="9 10">M2</strain>
    </source>
</reference>
<dbReference type="Pfam" id="PF12698">
    <property type="entry name" value="ABC2_membrane_3"/>
    <property type="match status" value="1"/>
</dbReference>
<evidence type="ECO:0000256" key="4">
    <source>
        <dbReference type="ARBA" id="ARBA00022989"/>
    </source>
</evidence>
<name>A0ABS6WVE3_9BACT</name>
<evidence type="ECO:0000256" key="2">
    <source>
        <dbReference type="ARBA" id="ARBA00022475"/>
    </source>
</evidence>
<dbReference type="PANTHER" id="PTHR30294">
    <property type="entry name" value="MEMBRANE COMPONENT OF ABC TRANSPORTER YHHJ-RELATED"/>
    <property type="match status" value="1"/>
</dbReference>
<keyword evidence="10" id="KW-1185">Reference proteome</keyword>
<gene>
    <name evidence="9" type="ORF">KYK14_03320</name>
</gene>
<evidence type="ECO:0000313" key="9">
    <source>
        <dbReference type="EMBL" id="MBW3127567.1"/>
    </source>
</evidence>
<evidence type="ECO:0000256" key="5">
    <source>
        <dbReference type="ARBA" id="ARBA00023136"/>
    </source>
</evidence>
<protein>
    <submittedName>
        <fullName evidence="9">ABC transporter permease</fullName>
    </submittedName>
</protein>
<keyword evidence="2" id="KW-1003">Cell membrane</keyword>
<dbReference type="PANTHER" id="PTHR30294:SF29">
    <property type="entry name" value="MULTIDRUG ABC TRANSPORTER PERMEASE YBHS-RELATED"/>
    <property type="match status" value="1"/>
</dbReference>
<keyword evidence="5 7" id="KW-0472">Membrane</keyword>
<accession>A0ABS6WVE3</accession>
<evidence type="ECO:0000256" key="6">
    <source>
        <dbReference type="SAM" id="MobiDB-lite"/>
    </source>
</evidence>
<feature type="transmembrane region" description="Helical" evidence="7">
    <location>
        <begin position="227"/>
        <end position="249"/>
    </location>
</feature>
<feature type="transmembrane region" description="Helical" evidence="7">
    <location>
        <begin position="325"/>
        <end position="351"/>
    </location>
</feature>
<evidence type="ECO:0000259" key="8">
    <source>
        <dbReference type="Pfam" id="PF12698"/>
    </source>
</evidence>
<evidence type="ECO:0000256" key="3">
    <source>
        <dbReference type="ARBA" id="ARBA00022692"/>
    </source>
</evidence>
<feature type="non-terminal residue" evidence="9">
    <location>
        <position position="359"/>
    </location>
</feature>
<evidence type="ECO:0000313" key="10">
    <source>
        <dbReference type="Proteomes" id="UP000826188"/>
    </source>
</evidence>
<evidence type="ECO:0000256" key="7">
    <source>
        <dbReference type="SAM" id="Phobius"/>
    </source>
</evidence>
<comment type="caution">
    <text evidence="9">The sequence shown here is derived from an EMBL/GenBank/DDBJ whole genome shotgun (WGS) entry which is preliminary data.</text>
</comment>
<dbReference type="Proteomes" id="UP000826188">
    <property type="component" value="Unassembled WGS sequence"/>
</dbReference>
<keyword evidence="3 7" id="KW-0812">Transmembrane</keyword>
<feature type="transmembrane region" description="Helical" evidence="7">
    <location>
        <begin position="21"/>
        <end position="41"/>
    </location>
</feature>
<dbReference type="RefSeq" id="WP_219156828.1">
    <property type="nucleotide sequence ID" value="NZ_JAHWGL010000007.1"/>
</dbReference>
<feature type="domain" description="ABC-2 type transporter transmembrane" evidence="8">
    <location>
        <begin position="20"/>
        <end position="359"/>
    </location>
</feature>
<keyword evidence="4 7" id="KW-1133">Transmembrane helix</keyword>
<evidence type="ECO:0000256" key="1">
    <source>
        <dbReference type="ARBA" id="ARBA00004651"/>
    </source>
</evidence>
<dbReference type="EMBL" id="JAHWGL010000007">
    <property type="protein sequence ID" value="MBW3127567.1"/>
    <property type="molecule type" value="Genomic_DNA"/>
</dbReference>
<feature type="transmembrane region" description="Helical" evidence="7">
    <location>
        <begin position="183"/>
        <end position="206"/>
    </location>
</feature>
<proteinExistence type="predicted"/>
<feature type="compositionally biased region" description="Low complexity" evidence="6">
    <location>
        <begin position="276"/>
        <end position="295"/>
    </location>
</feature>
<comment type="subcellular location">
    <subcellularLocation>
        <location evidence="1">Cell membrane</location>
        <topology evidence="1">Multi-pass membrane protein</topology>
    </subcellularLocation>
</comment>
<dbReference type="InterPro" id="IPR013525">
    <property type="entry name" value="ABC2_TM"/>
</dbReference>
<dbReference type="InterPro" id="IPR051449">
    <property type="entry name" value="ABC-2_transporter_component"/>
</dbReference>
<feature type="region of interest" description="Disordered" evidence="6">
    <location>
        <begin position="276"/>
        <end position="299"/>
    </location>
</feature>